<dbReference type="SUPFAM" id="SSF56801">
    <property type="entry name" value="Acetyl-CoA synthetase-like"/>
    <property type="match status" value="1"/>
</dbReference>
<evidence type="ECO:0000256" key="3">
    <source>
        <dbReference type="ARBA" id="ARBA00022448"/>
    </source>
</evidence>
<dbReference type="GO" id="GO:0004467">
    <property type="term" value="F:long-chain fatty acid-CoA ligase activity"/>
    <property type="evidence" value="ECO:0007669"/>
    <property type="project" value="TreeGrafter"/>
</dbReference>
<dbReference type="InterPro" id="IPR020845">
    <property type="entry name" value="AMP-binding_CS"/>
</dbReference>
<reference evidence="22 23" key="1">
    <citation type="submission" date="2013-11" db="EMBL/GenBank/DDBJ databases">
        <title>Opisthorchis viverrini - life in the bile duct.</title>
        <authorList>
            <person name="Young N.D."/>
            <person name="Nagarajan N."/>
            <person name="Lin S.J."/>
            <person name="Korhonen P.K."/>
            <person name="Jex A.R."/>
            <person name="Hall R.S."/>
            <person name="Safavi-Hemami H."/>
            <person name="Kaewkong W."/>
            <person name="Bertrand D."/>
            <person name="Gao S."/>
            <person name="Seet Q."/>
            <person name="Wongkham S."/>
            <person name="Teh B.T."/>
            <person name="Wongkham C."/>
            <person name="Intapan P.M."/>
            <person name="Maleewong W."/>
            <person name="Yang X."/>
            <person name="Hu M."/>
            <person name="Wang Z."/>
            <person name="Hofmann A."/>
            <person name="Sternberg P.W."/>
            <person name="Tan P."/>
            <person name="Wang J."/>
            <person name="Gasser R.B."/>
        </authorList>
    </citation>
    <scope>NUCLEOTIDE SEQUENCE [LARGE SCALE GENOMIC DNA]</scope>
</reference>
<feature type="transmembrane region" description="Helical" evidence="20">
    <location>
        <begin position="6"/>
        <end position="24"/>
    </location>
</feature>
<evidence type="ECO:0000256" key="12">
    <source>
        <dbReference type="ARBA" id="ARBA00023140"/>
    </source>
</evidence>
<dbReference type="InterPro" id="IPR042099">
    <property type="entry name" value="ANL_N_sf"/>
</dbReference>
<dbReference type="GO" id="GO:0005778">
    <property type="term" value="C:peroxisomal membrane"/>
    <property type="evidence" value="ECO:0007669"/>
    <property type="project" value="UniProtKB-SubCell"/>
</dbReference>
<keyword evidence="3" id="KW-0813">Transport</keyword>
<dbReference type="OrthoDB" id="288590at2759"/>
<keyword evidence="9 20" id="KW-1133">Transmembrane helix</keyword>
<dbReference type="GO" id="GO:0005324">
    <property type="term" value="F:long-chain fatty acid transmembrane transporter activity"/>
    <property type="evidence" value="ECO:0007669"/>
    <property type="project" value="TreeGrafter"/>
</dbReference>
<evidence type="ECO:0000256" key="4">
    <source>
        <dbReference type="ARBA" id="ARBA00022475"/>
    </source>
</evidence>
<feature type="domain" description="AMP-dependent synthetase/ligase" evidence="21">
    <location>
        <begin position="86"/>
        <end position="417"/>
    </location>
</feature>
<sequence length="664" mass="75900">MAAKGSWYPCYTFLLLLFVHCVILNQMFWKSFLKSYAVYLLFGGWRFQRVLLFTWRRDLRGLKCYLMILYHTYWNYYTKETFAQLFARTVRRRGRDRVAIYFEDQAWTFGQLDDYSNKVANHLLQCGFKRGDKLFLLMHSSAAYIGIWLGAAKIGVATGLLNHNLRNVSLAHCVDALDAKAIVVGNNLKEAFLEIDRTDRFPNEMIWYVEEAANTPEASTAMTTTSTARWNQAIAQASHKPPPPLPCNKSREHLIYVYTSGTSGLPKAAIITTPRYIFMVAGVRYSFGIYKSDILYTALPLYHTLAGIVGAGQMLIRGTPLVIRPKFSASQFWDDCIKYKCTVVQYIGETCRYLVAQPPKPSDTKHNVRLAFGNGLRRETWLEFQKRFQVPQIGELYGATESNSGIINCDRKLGAIGFIPQTIRFLYPIYLIKMDPISEEPVRDAETGLCIECDTNEPGQMIGRINNRNPARFYDGYVNQEASQKKVLRNVFRPGDAWFASGDLLYCDELGYLYFSDRLGDTFRWRGENVSTAEVESVLHRAFPEQAISVYGVQVPGNEGKAGMAAMVVNLTNLSPEDEQKLVAKLYTEAAEHLPIYARPLFLRLCETIEMTSTFKLRKVDLVKAGFNPAGSKDHLFWLDQKSKSYRRLDEETYENIRQGKLRL</sequence>
<keyword evidence="4" id="KW-1003">Cell membrane</keyword>
<keyword evidence="23" id="KW-1185">Reference proteome</keyword>
<keyword evidence="5" id="KW-0436">Ligase</keyword>
<protein>
    <recommendedName>
        <fullName evidence="18">Very long-chain fatty acid transport protein</fullName>
    </recommendedName>
    <alternativeName>
        <fullName evidence="14">Long-chain-fatty-acid--CoA ligase</fullName>
    </alternativeName>
    <alternativeName>
        <fullName evidence="19">Very-long-chain acyl-CoA synthetase</fullName>
    </alternativeName>
</protein>
<dbReference type="PANTHER" id="PTHR43107">
    <property type="entry name" value="LONG-CHAIN FATTY ACID TRANSPORT PROTEIN"/>
    <property type="match status" value="1"/>
</dbReference>
<dbReference type="KEGG" id="ovi:T265_10158"/>
<dbReference type="RefSeq" id="XP_009174710.1">
    <property type="nucleotide sequence ID" value="XM_009176446.1"/>
</dbReference>
<evidence type="ECO:0000256" key="20">
    <source>
        <dbReference type="SAM" id="Phobius"/>
    </source>
</evidence>
<evidence type="ECO:0000256" key="19">
    <source>
        <dbReference type="ARBA" id="ARBA00078285"/>
    </source>
</evidence>
<evidence type="ECO:0000256" key="2">
    <source>
        <dbReference type="ARBA" id="ARBA00006432"/>
    </source>
</evidence>
<gene>
    <name evidence="22" type="ORF">T265_10158</name>
</gene>
<dbReference type="Proteomes" id="UP000054324">
    <property type="component" value="Unassembled WGS sequence"/>
</dbReference>
<keyword evidence="7" id="KW-0547">Nucleotide-binding</keyword>
<dbReference type="STRING" id="6198.A0A074Z3E0"/>
<comment type="similarity">
    <text evidence="2">Belongs to the ATP-dependent AMP-binding enzyme family.</text>
</comment>
<keyword evidence="12" id="KW-0576">Peroxisome</keyword>
<organism evidence="22 23">
    <name type="scientific">Opisthorchis viverrini</name>
    <name type="common">Southeast Asian liver fluke</name>
    <dbReference type="NCBI Taxonomy" id="6198"/>
    <lineage>
        <taxon>Eukaryota</taxon>
        <taxon>Metazoa</taxon>
        <taxon>Spiralia</taxon>
        <taxon>Lophotrochozoa</taxon>
        <taxon>Platyhelminthes</taxon>
        <taxon>Trematoda</taxon>
        <taxon>Digenea</taxon>
        <taxon>Opisthorchiida</taxon>
        <taxon>Opisthorchiata</taxon>
        <taxon>Opisthorchiidae</taxon>
        <taxon>Opisthorchis</taxon>
    </lineage>
</organism>
<name>A0A074Z3E0_OPIVI</name>
<dbReference type="InterPro" id="IPR000873">
    <property type="entry name" value="AMP-dep_synth/lig_dom"/>
</dbReference>
<dbReference type="Pfam" id="PF00501">
    <property type="entry name" value="AMP-binding"/>
    <property type="match status" value="1"/>
</dbReference>
<evidence type="ECO:0000256" key="5">
    <source>
        <dbReference type="ARBA" id="ARBA00022598"/>
    </source>
</evidence>
<dbReference type="GO" id="GO:0005886">
    <property type="term" value="C:plasma membrane"/>
    <property type="evidence" value="ECO:0007669"/>
    <property type="project" value="UniProtKB-SubCell"/>
</dbReference>
<evidence type="ECO:0000313" key="22">
    <source>
        <dbReference type="EMBL" id="KER21533.1"/>
    </source>
</evidence>
<dbReference type="EMBL" id="KL596959">
    <property type="protein sequence ID" value="KER21533.1"/>
    <property type="molecule type" value="Genomic_DNA"/>
</dbReference>
<dbReference type="CTD" id="20324326"/>
<evidence type="ECO:0000259" key="21">
    <source>
        <dbReference type="Pfam" id="PF00501"/>
    </source>
</evidence>
<evidence type="ECO:0000256" key="14">
    <source>
        <dbReference type="ARBA" id="ARBA00041297"/>
    </source>
</evidence>
<evidence type="ECO:0000256" key="11">
    <source>
        <dbReference type="ARBA" id="ARBA00023136"/>
    </source>
</evidence>
<evidence type="ECO:0000256" key="18">
    <source>
        <dbReference type="ARBA" id="ARBA00068795"/>
    </source>
</evidence>
<dbReference type="PROSITE" id="PS00455">
    <property type="entry name" value="AMP_BINDING"/>
    <property type="match status" value="1"/>
</dbReference>
<comment type="subcellular location">
    <subcellularLocation>
        <location evidence="1">Cell membrane</location>
        <topology evidence="1">Multi-pass membrane protein</topology>
    </subcellularLocation>
    <subcellularLocation>
        <location evidence="15">Peroxisome membrane</location>
    </subcellularLocation>
</comment>
<dbReference type="InterPro" id="IPR045851">
    <property type="entry name" value="AMP-bd_C_sf"/>
</dbReference>
<evidence type="ECO:0000256" key="10">
    <source>
        <dbReference type="ARBA" id="ARBA00023055"/>
    </source>
</evidence>
<comment type="catalytic activity">
    <reaction evidence="13">
        <text>a very long-chain fatty acid + ATP + CoA = a very long-chain fatty acyl-CoA + AMP + diphosphate</text>
        <dbReference type="Rhea" id="RHEA:54536"/>
        <dbReference type="ChEBI" id="CHEBI:30616"/>
        <dbReference type="ChEBI" id="CHEBI:33019"/>
        <dbReference type="ChEBI" id="CHEBI:57287"/>
        <dbReference type="ChEBI" id="CHEBI:58950"/>
        <dbReference type="ChEBI" id="CHEBI:138261"/>
        <dbReference type="ChEBI" id="CHEBI:456215"/>
    </reaction>
    <physiologicalReaction direction="left-to-right" evidence="13">
        <dbReference type="Rhea" id="RHEA:54537"/>
    </physiologicalReaction>
</comment>
<dbReference type="GO" id="GO:0044539">
    <property type="term" value="P:long-chain fatty acid import into cell"/>
    <property type="evidence" value="ECO:0007669"/>
    <property type="project" value="TreeGrafter"/>
</dbReference>
<keyword evidence="6 20" id="KW-0812">Transmembrane</keyword>
<proteinExistence type="inferred from homology"/>
<dbReference type="PANTHER" id="PTHR43107:SF15">
    <property type="entry name" value="FATTY ACID TRANSPORT PROTEIN 3, ISOFORM A"/>
    <property type="match status" value="1"/>
</dbReference>
<evidence type="ECO:0000256" key="1">
    <source>
        <dbReference type="ARBA" id="ARBA00004651"/>
    </source>
</evidence>
<evidence type="ECO:0000256" key="8">
    <source>
        <dbReference type="ARBA" id="ARBA00022840"/>
    </source>
</evidence>
<evidence type="ECO:0000256" key="17">
    <source>
        <dbReference type="ARBA" id="ARBA00060276"/>
    </source>
</evidence>
<comment type="function">
    <text evidence="17">Acyl-CoA synthetase required for both the import of long chain fatty acids (LCFAs) (C14-C18) and the activation very long chain fatty acids (VLCFAs) (C20-C26) by esterification of the fatty acids into metabolically active CoA-thioesters for subsequent degradation or incorporation into phospholipids. The transport and fatty acyl-CoA synthetase activities are genetically separable and are thus independent activities. Esterifies VLCFAs in the peroxisome matrix. The VLCFAs are actively transported into peroxisomes by a PXA1-PXA2 heterodimeric transporter in the peroxisomal membrane.</text>
</comment>
<keyword evidence="11 20" id="KW-0472">Membrane</keyword>
<accession>A0A074Z3E0</accession>
<evidence type="ECO:0000256" key="6">
    <source>
        <dbReference type="ARBA" id="ARBA00022692"/>
    </source>
</evidence>
<keyword evidence="10" id="KW-0445">Lipid transport</keyword>
<evidence type="ECO:0000256" key="13">
    <source>
        <dbReference type="ARBA" id="ARBA00036527"/>
    </source>
</evidence>
<dbReference type="Gene3D" id="3.30.300.30">
    <property type="match status" value="1"/>
</dbReference>
<evidence type="ECO:0000256" key="7">
    <source>
        <dbReference type="ARBA" id="ARBA00022741"/>
    </source>
</evidence>
<evidence type="ECO:0000313" key="23">
    <source>
        <dbReference type="Proteomes" id="UP000054324"/>
    </source>
</evidence>
<evidence type="ECO:0000256" key="15">
    <source>
        <dbReference type="ARBA" id="ARBA00046271"/>
    </source>
</evidence>
<dbReference type="GeneID" id="20324326"/>
<keyword evidence="8" id="KW-0067">ATP-binding</keyword>
<dbReference type="GO" id="GO:0005524">
    <property type="term" value="F:ATP binding"/>
    <property type="evidence" value="ECO:0007669"/>
    <property type="project" value="UniProtKB-KW"/>
</dbReference>
<dbReference type="AlphaFoldDB" id="A0A074Z3E0"/>
<comment type="catalytic activity">
    <reaction evidence="16">
        <text>tetracosanoate + ATP + CoA = tetracosanoyl-CoA + AMP + diphosphate</text>
        <dbReference type="Rhea" id="RHEA:33639"/>
        <dbReference type="ChEBI" id="CHEBI:30616"/>
        <dbReference type="ChEBI" id="CHEBI:31014"/>
        <dbReference type="ChEBI" id="CHEBI:33019"/>
        <dbReference type="ChEBI" id="CHEBI:57287"/>
        <dbReference type="ChEBI" id="CHEBI:65052"/>
        <dbReference type="ChEBI" id="CHEBI:456215"/>
    </reaction>
    <physiologicalReaction direction="left-to-right" evidence="16">
        <dbReference type="Rhea" id="RHEA:33640"/>
    </physiologicalReaction>
</comment>
<dbReference type="GO" id="GO:0005789">
    <property type="term" value="C:endoplasmic reticulum membrane"/>
    <property type="evidence" value="ECO:0007669"/>
    <property type="project" value="TreeGrafter"/>
</dbReference>
<evidence type="ECO:0000256" key="9">
    <source>
        <dbReference type="ARBA" id="ARBA00022989"/>
    </source>
</evidence>
<dbReference type="FunFam" id="3.40.50.12780:FF:000019">
    <property type="entry name" value="Long-chain fatty acid transporter"/>
    <property type="match status" value="1"/>
</dbReference>
<dbReference type="Gene3D" id="3.40.50.12780">
    <property type="entry name" value="N-terminal domain of ligase-like"/>
    <property type="match status" value="1"/>
</dbReference>
<evidence type="ECO:0000256" key="16">
    <source>
        <dbReference type="ARBA" id="ARBA00048666"/>
    </source>
</evidence>